<dbReference type="Gene3D" id="3.30.70.260">
    <property type="match status" value="1"/>
</dbReference>
<name>A0AAX3NFW9_BIFBR</name>
<dbReference type="Pfam" id="PF13291">
    <property type="entry name" value="ACT_4"/>
    <property type="match status" value="1"/>
</dbReference>
<dbReference type="PROSITE" id="PS51671">
    <property type="entry name" value="ACT"/>
    <property type="match status" value="1"/>
</dbReference>
<dbReference type="RefSeq" id="WP_274982514.1">
    <property type="nucleotide sequence ID" value="NZ_CP103292.1"/>
</dbReference>
<dbReference type="CDD" id="cd01668">
    <property type="entry name" value="TGS_RSH"/>
    <property type="match status" value="1"/>
</dbReference>
<organism evidence="8 9">
    <name type="scientific">Bifidobacterium breve</name>
    <dbReference type="NCBI Taxonomy" id="1685"/>
    <lineage>
        <taxon>Bacteria</taxon>
        <taxon>Bacillati</taxon>
        <taxon>Actinomycetota</taxon>
        <taxon>Actinomycetes</taxon>
        <taxon>Bifidobacteriales</taxon>
        <taxon>Bifidobacteriaceae</taxon>
        <taxon>Bifidobacterium</taxon>
    </lineage>
</organism>
<dbReference type="SUPFAM" id="SSF81301">
    <property type="entry name" value="Nucleotidyltransferase"/>
    <property type="match status" value="1"/>
</dbReference>
<dbReference type="AlphaFoldDB" id="A0AAX3NFW9"/>
<dbReference type="GO" id="GO:0005886">
    <property type="term" value="C:plasma membrane"/>
    <property type="evidence" value="ECO:0007669"/>
    <property type="project" value="TreeGrafter"/>
</dbReference>
<feature type="region of interest" description="Disordered" evidence="4">
    <location>
        <begin position="366"/>
        <end position="387"/>
    </location>
</feature>
<sequence>MSEIDGEQYAARKLGCEISADPLNPLEPIKQVCKAHHPGEDLSILDRAYQRAVIQHSVQRRKSGEPYIIHPLAVSQILADLGMGPIVVAAGLLHDTVEDTDYTLDQCRAEFGDTVAGLVDGVTKLSQLEVGDSAQAETIRKLVVAMSRDVRTLVVKLADRVHNARTWRYVKTTSAQKKARETLDVYAPLANRLGMNAIKTELEELSFKVLYPKIYNEIVVLVARRAGQRDVYLKQILAEINEDLDEQHIKAYVTGRPKDYFSIYQKMIVRGHDFANIYDLVGVRIIVDTIQDCYAALGAVHARWNPVPGRFKDYIAMPKLNMYQSLHTTVVGPGGKPVEIQIRTWDMHRRAEFGIAAHWKYKENGQAGRALSSPDKSDRKRDVNNQELSEADNLKWIQQLADWTSETPDSNEFLGSLKEDLGSSEVYVFTPKGKIVSLPAHATPVDFAYAVHTEVGHRTMGARVNGRLVPLDTTLDNGDTVEILTSKSDTAGPSRDWLSFVKSPKARNKIRQWFSKERRTEAIEEGRDELTRAMRKRNLPVNALLTTEALIGVADDLNFPNADAVFAAIGDGQISTQNVISHLVKDAGADEVNEEVEQEALPLKPVERKSSSSSTGVSVKGVGDVWVKLARCCMPVPGDQIIGFITRNQGVSVHRTDCQNMIDLKNKQPERVVEVEWTSTKGLFMVKIQVEALDRRNLLSDVTRVLSDHGVNIISGTIATGSDRVATSQFSFEMADPQHLNTLLAAVRKIDGVFDVYRLTGAKESAEPRMRKMK</sequence>
<dbReference type="PANTHER" id="PTHR21262:SF31">
    <property type="entry name" value="GTP PYROPHOSPHOKINASE"/>
    <property type="match status" value="1"/>
</dbReference>
<evidence type="ECO:0000259" key="6">
    <source>
        <dbReference type="PROSITE" id="PS51831"/>
    </source>
</evidence>
<feature type="domain" description="TGS" evidence="7">
    <location>
        <begin position="424"/>
        <end position="485"/>
    </location>
</feature>
<evidence type="ECO:0000313" key="8">
    <source>
        <dbReference type="EMBL" id="WEB54013.1"/>
    </source>
</evidence>
<dbReference type="CDD" id="cd04876">
    <property type="entry name" value="ACT_RelA-SpoT"/>
    <property type="match status" value="1"/>
</dbReference>
<dbReference type="Pfam" id="PF13328">
    <property type="entry name" value="HD_4"/>
    <property type="match status" value="1"/>
</dbReference>
<dbReference type="Pfam" id="PF04607">
    <property type="entry name" value="RelA_SpoT"/>
    <property type="match status" value="1"/>
</dbReference>
<dbReference type="InterPro" id="IPR003607">
    <property type="entry name" value="HD/PDEase_dom"/>
</dbReference>
<dbReference type="Gene3D" id="1.10.3210.10">
    <property type="entry name" value="Hypothetical protein af1432"/>
    <property type="match status" value="1"/>
</dbReference>
<evidence type="ECO:0000256" key="1">
    <source>
        <dbReference type="ARBA" id="ARBA00004976"/>
    </source>
</evidence>
<dbReference type="InterPro" id="IPR002912">
    <property type="entry name" value="ACT_dom"/>
</dbReference>
<dbReference type="PROSITE" id="PS51831">
    <property type="entry name" value="HD"/>
    <property type="match status" value="1"/>
</dbReference>
<dbReference type="SUPFAM" id="SSF81271">
    <property type="entry name" value="TGS-like"/>
    <property type="match status" value="1"/>
</dbReference>
<dbReference type="InterPro" id="IPR033655">
    <property type="entry name" value="TGS_RelA/SpoT"/>
</dbReference>
<dbReference type="SMART" id="SM00471">
    <property type="entry name" value="HDc"/>
    <property type="match status" value="1"/>
</dbReference>
<dbReference type="SMART" id="SM00954">
    <property type="entry name" value="RelA_SpoT"/>
    <property type="match status" value="1"/>
</dbReference>
<comment type="pathway">
    <text evidence="1">Purine metabolism; ppGpp biosynthesis; ppGpp from GTP: step 1/2.</text>
</comment>
<dbReference type="SUPFAM" id="SSF109604">
    <property type="entry name" value="HD-domain/PDEase-like"/>
    <property type="match status" value="1"/>
</dbReference>
<dbReference type="InterPro" id="IPR045600">
    <property type="entry name" value="RelA/SpoT_AH_RIS"/>
</dbReference>
<feature type="domain" description="ACT" evidence="5">
    <location>
        <begin position="687"/>
        <end position="761"/>
    </location>
</feature>
<dbReference type="InterPro" id="IPR012676">
    <property type="entry name" value="TGS-like"/>
</dbReference>
<accession>A0AAX3NFW9</accession>
<evidence type="ECO:0000256" key="4">
    <source>
        <dbReference type="SAM" id="MobiDB-lite"/>
    </source>
</evidence>
<dbReference type="InterPro" id="IPR004095">
    <property type="entry name" value="TGS"/>
</dbReference>
<dbReference type="Gene3D" id="3.10.20.30">
    <property type="match status" value="1"/>
</dbReference>
<feature type="domain" description="HD" evidence="6">
    <location>
        <begin position="67"/>
        <end position="164"/>
    </location>
</feature>
<dbReference type="InterPro" id="IPR006674">
    <property type="entry name" value="HD_domain"/>
</dbReference>
<dbReference type="InterPro" id="IPR045865">
    <property type="entry name" value="ACT-like_dom_sf"/>
</dbReference>
<evidence type="ECO:0000259" key="5">
    <source>
        <dbReference type="PROSITE" id="PS51671"/>
    </source>
</evidence>
<dbReference type="PANTHER" id="PTHR21262">
    <property type="entry name" value="GUANOSINE-3',5'-BIS DIPHOSPHATE 3'-PYROPHOSPHOHYDROLASE"/>
    <property type="match status" value="1"/>
</dbReference>
<dbReference type="GO" id="GO:0008728">
    <property type="term" value="F:GTP diphosphokinase activity"/>
    <property type="evidence" value="ECO:0007669"/>
    <property type="project" value="UniProtKB-EC"/>
</dbReference>
<feature type="compositionally biased region" description="Basic and acidic residues" evidence="4">
    <location>
        <begin position="375"/>
        <end position="384"/>
    </location>
</feature>
<dbReference type="CDD" id="cd05399">
    <property type="entry name" value="NT_Rel-Spo_like"/>
    <property type="match status" value="1"/>
</dbReference>
<dbReference type="InterPro" id="IPR004811">
    <property type="entry name" value="RelA/Spo_fam"/>
</dbReference>
<comment type="function">
    <text evidence="3">In eubacteria ppGpp (guanosine 3'-diphosphate 5'-diphosphate) is a mediator of the stringent response that coordinates a variety of cellular activities in response to changes in nutritional abundance.</text>
</comment>
<dbReference type="Pfam" id="PF02824">
    <property type="entry name" value="TGS"/>
    <property type="match status" value="1"/>
</dbReference>
<dbReference type="Pfam" id="PF19296">
    <property type="entry name" value="RelA_AH_RIS"/>
    <property type="match status" value="1"/>
</dbReference>
<gene>
    <name evidence="8" type="ORF">PUW55_07305</name>
</gene>
<dbReference type="FunFam" id="3.10.20.30:FF:000002">
    <property type="entry name" value="GTP pyrophosphokinase (RelA/SpoT)"/>
    <property type="match status" value="1"/>
</dbReference>
<evidence type="ECO:0000256" key="2">
    <source>
        <dbReference type="ARBA" id="ARBA00048244"/>
    </source>
</evidence>
<evidence type="ECO:0000256" key="3">
    <source>
        <dbReference type="RuleBase" id="RU003847"/>
    </source>
</evidence>
<dbReference type="InterPro" id="IPR043519">
    <property type="entry name" value="NT_sf"/>
</dbReference>
<proteinExistence type="inferred from homology"/>
<dbReference type="Gene3D" id="3.30.460.10">
    <property type="entry name" value="Beta Polymerase, domain 2"/>
    <property type="match status" value="1"/>
</dbReference>
<dbReference type="InterPro" id="IPR007685">
    <property type="entry name" value="RelA_SpoT"/>
</dbReference>
<dbReference type="CDD" id="cd00077">
    <property type="entry name" value="HDc"/>
    <property type="match status" value="1"/>
</dbReference>
<dbReference type="FunFam" id="3.30.460.10:FF:000001">
    <property type="entry name" value="GTP pyrophosphokinase RelA"/>
    <property type="match status" value="1"/>
</dbReference>
<dbReference type="InterPro" id="IPR012675">
    <property type="entry name" value="Beta-grasp_dom_sf"/>
</dbReference>
<dbReference type="NCBIfam" id="TIGR00691">
    <property type="entry name" value="spoT_relA"/>
    <property type="match status" value="1"/>
</dbReference>
<comment type="catalytic activity">
    <reaction evidence="2">
        <text>GTP + ATP = guanosine 3'-diphosphate 5'-triphosphate + AMP</text>
        <dbReference type="Rhea" id="RHEA:22088"/>
        <dbReference type="ChEBI" id="CHEBI:30616"/>
        <dbReference type="ChEBI" id="CHEBI:37565"/>
        <dbReference type="ChEBI" id="CHEBI:142410"/>
        <dbReference type="ChEBI" id="CHEBI:456215"/>
        <dbReference type="EC" id="2.7.6.5"/>
    </reaction>
</comment>
<comment type="similarity">
    <text evidence="3">Belongs to the relA/spoT family.</text>
</comment>
<evidence type="ECO:0000313" key="9">
    <source>
        <dbReference type="Proteomes" id="UP001219009"/>
    </source>
</evidence>
<protein>
    <submittedName>
        <fullName evidence="8">Bifunctional (P)ppGpp synthetase/guanosine-3',5'-bis(Diphosphate) 3'-pyrophosphohydrolase</fullName>
    </submittedName>
</protein>
<dbReference type="SUPFAM" id="SSF55021">
    <property type="entry name" value="ACT-like"/>
    <property type="match status" value="1"/>
</dbReference>
<evidence type="ECO:0000259" key="7">
    <source>
        <dbReference type="PROSITE" id="PS51880"/>
    </source>
</evidence>
<reference evidence="8" key="1">
    <citation type="submission" date="2023-02" db="EMBL/GenBank/DDBJ databases">
        <authorList>
            <person name="Whidbey C."/>
        </authorList>
    </citation>
    <scope>NUCLEOTIDE SEQUENCE</scope>
    <source>
        <strain evidence="8">VSI11</strain>
    </source>
</reference>
<dbReference type="EMBL" id="CP118083">
    <property type="protein sequence ID" value="WEB54013.1"/>
    <property type="molecule type" value="Genomic_DNA"/>
</dbReference>
<dbReference type="GO" id="GO:0015969">
    <property type="term" value="P:guanosine tetraphosphate metabolic process"/>
    <property type="evidence" value="ECO:0007669"/>
    <property type="project" value="InterPro"/>
</dbReference>
<dbReference type="FunFam" id="1.10.3210.10:FF:000001">
    <property type="entry name" value="GTP pyrophosphokinase RelA"/>
    <property type="match status" value="1"/>
</dbReference>
<dbReference type="PROSITE" id="PS51880">
    <property type="entry name" value="TGS"/>
    <property type="match status" value="1"/>
</dbReference>
<dbReference type="Proteomes" id="UP001219009">
    <property type="component" value="Chromosome"/>
</dbReference>